<evidence type="ECO:0000313" key="1">
    <source>
        <dbReference type="EMBL" id="RWZ59597.1"/>
    </source>
</evidence>
<proteinExistence type="predicted"/>
<keyword evidence="2" id="KW-1185">Reference proteome</keyword>
<name>A0A444Q6R7_9MICO</name>
<protein>
    <submittedName>
        <fullName evidence="1">Uncharacterized protein</fullName>
    </submittedName>
</protein>
<dbReference type="Proteomes" id="UP000288603">
    <property type="component" value="Unassembled WGS sequence"/>
</dbReference>
<dbReference type="EMBL" id="RZNC01000004">
    <property type="protein sequence ID" value="RWZ59597.1"/>
    <property type="molecule type" value="Genomic_DNA"/>
</dbReference>
<reference evidence="1 2" key="1">
    <citation type="submission" date="2018-12" db="EMBL/GenBank/DDBJ databases">
        <authorList>
            <person name="Li F."/>
        </authorList>
    </citation>
    <scope>NUCLEOTIDE SEQUENCE [LARGE SCALE GENOMIC DNA]</scope>
    <source>
        <strain evidence="1 2">8H24J-4-2</strain>
    </source>
</reference>
<dbReference type="AlphaFoldDB" id="A0A444Q6R7"/>
<comment type="caution">
    <text evidence="1">The sequence shown here is derived from an EMBL/GenBank/DDBJ whole genome shotgun (WGS) entry which is preliminary data.</text>
</comment>
<dbReference type="RefSeq" id="WP_128499390.1">
    <property type="nucleotide sequence ID" value="NZ_RZNC01000004.1"/>
</dbReference>
<accession>A0A444Q6R7</accession>
<gene>
    <name evidence="1" type="ORF">ELQ92_12265</name>
</gene>
<sequence length="116" mass="12008">MRQPSTTRTSWTPRMMGVLFAVMAAFGVLVFAVVVTEEVSAILANKDITLHPLMNGELPAGAIAARGGAVVEQGAATEAWLTVSNVTGFSTGGLLWARSSLVQPTSASSSRSSSLV</sequence>
<evidence type="ECO:0000313" key="2">
    <source>
        <dbReference type="Proteomes" id="UP000288603"/>
    </source>
</evidence>
<organism evidence="1 2">
    <name type="scientific">Labedella populi</name>
    <dbReference type="NCBI Taxonomy" id="2498850"/>
    <lineage>
        <taxon>Bacteria</taxon>
        <taxon>Bacillati</taxon>
        <taxon>Actinomycetota</taxon>
        <taxon>Actinomycetes</taxon>
        <taxon>Micrococcales</taxon>
        <taxon>Microbacteriaceae</taxon>
        <taxon>Labedella</taxon>
    </lineage>
</organism>